<dbReference type="GO" id="GO:0016747">
    <property type="term" value="F:acyltransferase activity, transferring groups other than amino-acyl groups"/>
    <property type="evidence" value="ECO:0007669"/>
    <property type="project" value="InterPro"/>
</dbReference>
<dbReference type="Pfam" id="PF00583">
    <property type="entry name" value="Acetyltransf_1"/>
    <property type="match status" value="1"/>
</dbReference>
<organism evidence="4 5">
    <name type="scientific">Rhizobium miluonense</name>
    <dbReference type="NCBI Taxonomy" id="411945"/>
    <lineage>
        <taxon>Bacteria</taxon>
        <taxon>Pseudomonadati</taxon>
        <taxon>Pseudomonadota</taxon>
        <taxon>Alphaproteobacteria</taxon>
        <taxon>Hyphomicrobiales</taxon>
        <taxon>Rhizobiaceae</taxon>
        <taxon>Rhizobium/Agrobacterium group</taxon>
        <taxon>Rhizobium</taxon>
    </lineage>
</organism>
<protein>
    <submittedName>
        <fullName evidence="4">Ribosomal protein S18 acetylase RimI</fullName>
    </submittedName>
</protein>
<evidence type="ECO:0000313" key="4">
    <source>
        <dbReference type="EMBL" id="SCB45185.1"/>
    </source>
</evidence>
<dbReference type="PANTHER" id="PTHR43877">
    <property type="entry name" value="AMINOALKYLPHOSPHONATE N-ACETYLTRANSFERASE-RELATED-RELATED"/>
    <property type="match status" value="1"/>
</dbReference>
<dbReference type="GO" id="GO:0005840">
    <property type="term" value="C:ribosome"/>
    <property type="evidence" value="ECO:0007669"/>
    <property type="project" value="UniProtKB-KW"/>
</dbReference>
<keyword evidence="1" id="KW-0808">Transferase</keyword>
<accession>A0A1C3WZ09</accession>
<dbReference type="SUPFAM" id="SSF55729">
    <property type="entry name" value="Acyl-CoA N-acyltransferases (Nat)"/>
    <property type="match status" value="1"/>
</dbReference>
<proteinExistence type="predicted"/>
<feature type="domain" description="N-acetyltransferase" evidence="3">
    <location>
        <begin position="8"/>
        <end position="169"/>
    </location>
</feature>
<dbReference type="AlphaFoldDB" id="A0A1C3WZ09"/>
<dbReference type="Proteomes" id="UP000199435">
    <property type="component" value="Unassembled WGS sequence"/>
</dbReference>
<dbReference type="Gene3D" id="3.40.630.30">
    <property type="match status" value="1"/>
</dbReference>
<dbReference type="InterPro" id="IPR050832">
    <property type="entry name" value="Bact_Acetyltransf"/>
</dbReference>
<keyword evidence="5" id="KW-1185">Reference proteome</keyword>
<keyword evidence="4" id="KW-0689">Ribosomal protein</keyword>
<dbReference type="OrthoDB" id="9799154at2"/>
<sequence length="179" mass="19879">MVELPAQIEIRPATIDDAADIARLHRAVWCETYRDLAPANVYHTLDEDFRRARWSDMLANPRRHQGALLAEQENRLVGIGAIGAPSESAFEGRGEIRSLYIDPSVKRRGLGRRLMRELAAQLAAFGYSGAALGVVAGNEPAIAFYRSLGGRMIGRYTDPGPIWRSDNLIFVWDDLSLLS</sequence>
<keyword evidence="4" id="KW-0687">Ribonucleoprotein</keyword>
<dbReference type="RefSeq" id="WP_092855045.1">
    <property type="nucleotide sequence ID" value="NZ_FMAH01000047.1"/>
</dbReference>
<dbReference type="EMBL" id="FMAH01000047">
    <property type="protein sequence ID" value="SCB45185.1"/>
    <property type="molecule type" value="Genomic_DNA"/>
</dbReference>
<name>A0A1C3WZ09_9HYPH</name>
<evidence type="ECO:0000259" key="3">
    <source>
        <dbReference type="PROSITE" id="PS51186"/>
    </source>
</evidence>
<dbReference type="PROSITE" id="PS51186">
    <property type="entry name" value="GNAT"/>
    <property type="match status" value="1"/>
</dbReference>
<dbReference type="InterPro" id="IPR016181">
    <property type="entry name" value="Acyl_CoA_acyltransferase"/>
</dbReference>
<dbReference type="STRING" id="411945.GA0061102_104743"/>
<evidence type="ECO:0000313" key="5">
    <source>
        <dbReference type="Proteomes" id="UP000199435"/>
    </source>
</evidence>
<reference evidence="5" key="1">
    <citation type="submission" date="2016-08" db="EMBL/GenBank/DDBJ databases">
        <authorList>
            <person name="Varghese N."/>
            <person name="Submissions Spin"/>
        </authorList>
    </citation>
    <scope>NUCLEOTIDE SEQUENCE [LARGE SCALE GENOMIC DNA]</scope>
    <source>
        <strain evidence="5">HAMBI 2971</strain>
    </source>
</reference>
<keyword evidence="2" id="KW-0012">Acyltransferase</keyword>
<evidence type="ECO:0000256" key="2">
    <source>
        <dbReference type="ARBA" id="ARBA00023315"/>
    </source>
</evidence>
<gene>
    <name evidence="4" type="ORF">GA0061102_104743</name>
</gene>
<evidence type="ECO:0000256" key="1">
    <source>
        <dbReference type="ARBA" id="ARBA00022679"/>
    </source>
</evidence>
<dbReference type="InterPro" id="IPR000182">
    <property type="entry name" value="GNAT_dom"/>
</dbReference>